<feature type="region of interest" description="Disordered" evidence="1">
    <location>
        <begin position="263"/>
        <end position="286"/>
    </location>
</feature>
<gene>
    <name evidence="3" type="ORF">HKW66_Vig0255250</name>
</gene>
<protein>
    <submittedName>
        <fullName evidence="3">Inactive receptor</fullName>
    </submittedName>
</protein>
<feature type="compositionally biased region" description="Basic residues" evidence="1">
    <location>
        <begin position="277"/>
        <end position="286"/>
    </location>
</feature>
<dbReference type="InterPro" id="IPR050994">
    <property type="entry name" value="At_inactive_RLKs"/>
</dbReference>
<sequence length="316" mass="34622">MEYDEEDQRPELDGTPVAGNHVRPARRVPLQWAAQEGLELANNGPEIWGSPDLRISPNFNGLTCLSTLYLEHNNFTGSIPNLSVLPLDQFNVSYNSLIGPIPNRFSSLDQTAFIGNSLCGKPLQSCPGTEEGKSKLSGGAIAGIVIDSVVGLLLILLLLFFLCRKRSGKNDESMSIGKRDVGGEVSHDKSAESGNSSSAVAGSMEKSDVQSSGGGDKSLVFFGNVNRVLSLDELLMAYAEVLGKGTFGTTYKATLETTKMEAMGEERKQKWKEKRENGKRRRERGRGKLRNEIVGHSSTQHIHSIYSRQHMFTYNL</sequence>
<evidence type="ECO:0000313" key="4">
    <source>
        <dbReference type="Proteomes" id="UP000743370"/>
    </source>
</evidence>
<dbReference type="SUPFAM" id="SSF52058">
    <property type="entry name" value="L domain-like"/>
    <property type="match status" value="1"/>
</dbReference>
<feature type="compositionally biased region" description="Basic and acidic residues" evidence="1">
    <location>
        <begin position="170"/>
        <end position="191"/>
    </location>
</feature>
<dbReference type="InterPro" id="IPR032675">
    <property type="entry name" value="LRR_dom_sf"/>
</dbReference>
<evidence type="ECO:0000256" key="1">
    <source>
        <dbReference type="SAM" id="MobiDB-lite"/>
    </source>
</evidence>
<feature type="region of interest" description="Disordered" evidence="1">
    <location>
        <begin position="170"/>
        <end position="214"/>
    </location>
</feature>
<evidence type="ECO:0000313" key="3">
    <source>
        <dbReference type="EMBL" id="KAG2381208.1"/>
    </source>
</evidence>
<name>A0A8T0JSL5_PHAAN</name>
<keyword evidence="2" id="KW-0472">Membrane</keyword>
<dbReference type="PANTHER" id="PTHR48010">
    <property type="entry name" value="OS05G0588300 PROTEIN"/>
    <property type="match status" value="1"/>
</dbReference>
<evidence type="ECO:0000256" key="2">
    <source>
        <dbReference type="SAM" id="Phobius"/>
    </source>
</evidence>
<proteinExistence type="predicted"/>
<comment type="caution">
    <text evidence="3">The sequence shown here is derived from an EMBL/GenBank/DDBJ whole genome shotgun (WGS) entry which is preliminary data.</text>
</comment>
<accession>A0A8T0JSL5</accession>
<keyword evidence="2" id="KW-0812">Transmembrane</keyword>
<dbReference type="AlphaFoldDB" id="A0A8T0JSL5"/>
<dbReference type="Proteomes" id="UP000743370">
    <property type="component" value="Unassembled WGS sequence"/>
</dbReference>
<feature type="transmembrane region" description="Helical" evidence="2">
    <location>
        <begin position="140"/>
        <end position="163"/>
    </location>
</feature>
<keyword evidence="2" id="KW-1133">Transmembrane helix</keyword>
<keyword evidence="3" id="KW-0675">Receptor</keyword>
<reference evidence="3 4" key="1">
    <citation type="submission" date="2020-05" db="EMBL/GenBank/DDBJ databases">
        <title>Vigna angularis (adzuki bean) Var. LongXiaoDou No. 4 denovo assembly.</title>
        <authorList>
            <person name="Xiang H."/>
        </authorList>
    </citation>
    <scope>NUCLEOTIDE SEQUENCE [LARGE SCALE GENOMIC DNA]</scope>
    <source>
        <tissue evidence="3">Leaf</tissue>
    </source>
</reference>
<dbReference type="Gene3D" id="3.80.10.10">
    <property type="entry name" value="Ribonuclease Inhibitor"/>
    <property type="match status" value="1"/>
</dbReference>
<organism evidence="3 4">
    <name type="scientific">Phaseolus angularis</name>
    <name type="common">Azuki bean</name>
    <name type="synonym">Vigna angularis</name>
    <dbReference type="NCBI Taxonomy" id="3914"/>
    <lineage>
        <taxon>Eukaryota</taxon>
        <taxon>Viridiplantae</taxon>
        <taxon>Streptophyta</taxon>
        <taxon>Embryophyta</taxon>
        <taxon>Tracheophyta</taxon>
        <taxon>Spermatophyta</taxon>
        <taxon>Magnoliopsida</taxon>
        <taxon>eudicotyledons</taxon>
        <taxon>Gunneridae</taxon>
        <taxon>Pentapetalae</taxon>
        <taxon>rosids</taxon>
        <taxon>fabids</taxon>
        <taxon>Fabales</taxon>
        <taxon>Fabaceae</taxon>
        <taxon>Papilionoideae</taxon>
        <taxon>50 kb inversion clade</taxon>
        <taxon>NPAAA clade</taxon>
        <taxon>indigoferoid/millettioid clade</taxon>
        <taxon>Phaseoleae</taxon>
        <taxon>Vigna</taxon>
    </lineage>
</organism>
<dbReference type="PANTHER" id="PTHR48010:SF32">
    <property type="entry name" value="PROTEIN KINASE DOMAIN-CONTAINING PROTEIN"/>
    <property type="match status" value="1"/>
</dbReference>
<dbReference type="EMBL" id="JABFOF010000009">
    <property type="protein sequence ID" value="KAG2381208.1"/>
    <property type="molecule type" value="Genomic_DNA"/>
</dbReference>
<dbReference type="InterPro" id="IPR001611">
    <property type="entry name" value="Leu-rich_rpt"/>
</dbReference>
<dbReference type="PROSITE" id="PS51450">
    <property type="entry name" value="LRR"/>
    <property type="match status" value="1"/>
</dbReference>
<feature type="region of interest" description="Disordered" evidence="1">
    <location>
        <begin position="1"/>
        <end position="21"/>
    </location>
</feature>
<feature type="compositionally biased region" description="Basic and acidic residues" evidence="1">
    <location>
        <begin position="263"/>
        <end position="276"/>
    </location>
</feature>